<organism evidence="3 4">
    <name type="scientific">Crossiella cryophila</name>
    <dbReference type="NCBI Taxonomy" id="43355"/>
    <lineage>
        <taxon>Bacteria</taxon>
        <taxon>Bacillati</taxon>
        <taxon>Actinomycetota</taxon>
        <taxon>Actinomycetes</taxon>
        <taxon>Pseudonocardiales</taxon>
        <taxon>Pseudonocardiaceae</taxon>
        <taxon>Crossiella</taxon>
    </lineage>
</organism>
<feature type="domain" description="CAAX prenyl protease 2/Lysostaphin resistance protein A-like" evidence="2">
    <location>
        <begin position="98"/>
        <end position="178"/>
    </location>
</feature>
<dbReference type="Pfam" id="PF02517">
    <property type="entry name" value="Rce1-like"/>
    <property type="match status" value="1"/>
</dbReference>
<dbReference type="GO" id="GO:0004175">
    <property type="term" value="F:endopeptidase activity"/>
    <property type="evidence" value="ECO:0007669"/>
    <property type="project" value="UniProtKB-ARBA"/>
</dbReference>
<sequence>MWPVLAGLLGHLGLPWLLLVFGRGLGRHGAAVYDWGTVLCALPVLTLLSPQWTGMGLLWTVVAALAGVVLPLTAARLAGKPLSLAGKALPGGELARLTLCAAAEELLWRAGAPELLTRFGLPAPAATGLALAGFALLHLPGGGPRRLPYHLASGAVFTAAAATGGLAAAIACHLTHNLTLATAVPRRPPAPAARALPAVSDWE</sequence>
<dbReference type="EMBL" id="JACHMH010000001">
    <property type="protein sequence ID" value="MBB4680826.1"/>
    <property type="molecule type" value="Genomic_DNA"/>
</dbReference>
<keyword evidence="1" id="KW-1133">Transmembrane helix</keyword>
<proteinExistence type="predicted"/>
<evidence type="ECO:0000313" key="4">
    <source>
        <dbReference type="Proteomes" id="UP000533598"/>
    </source>
</evidence>
<feature type="transmembrane region" description="Helical" evidence="1">
    <location>
        <begin position="32"/>
        <end position="49"/>
    </location>
</feature>
<feature type="transmembrane region" description="Helical" evidence="1">
    <location>
        <begin position="151"/>
        <end position="171"/>
    </location>
</feature>
<feature type="transmembrane region" description="Helical" evidence="1">
    <location>
        <begin position="56"/>
        <end position="74"/>
    </location>
</feature>
<dbReference type="RefSeq" id="WP_185006904.1">
    <property type="nucleotide sequence ID" value="NZ_BAAAUI010000057.1"/>
</dbReference>
<protein>
    <recommendedName>
        <fullName evidence="2">CAAX prenyl protease 2/Lysostaphin resistance protein A-like domain-containing protein</fullName>
    </recommendedName>
</protein>
<keyword evidence="1" id="KW-0812">Transmembrane</keyword>
<evidence type="ECO:0000256" key="1">
    <source>
        <dbReference type="SAM" id="Phobius"/>
    </source>
</evidence>
<reference evidence="3 4" key="1">
    <citation type="submission" date="2020-08" db="EMBL/GenBank/DDBJ databases">
        <title>Sequencing the genomes of 1000 actinobacteria strains.</title>
        <authorList>
            <person name="Klenk H.-P."/>
        </authorList>
    </citation>
    <scope>NUCLEOTIDE SEQUENCE [LARGE SCALE GENOMIC DNA]</scope>
    <source>
        <strain evidence="3 4">DSM 44230</strain>
    </source>
</reference>
<dbReference type="GO" id="GO:0080120">
    <property type="term" value="P:CAAX-box protein maturation"/>
    <property type="evidence" value="ECO:0007669"/>
    <property type="project" value="UniProtKB-ARBA"/>
</dbReference>
<keyword evidence="4" id="KW-1185">Reference proteome</keyword>
<feature type="transmembrane region" description="Helical" evidence="1">
    <location>
        <begin position="119"/>
        <end position="139"/>
    </location>
</feature>
<dbReference type="Proteomes" id="UP000533598">
    <property type="component" value="Unassembled WGS sequence"/>
</dbReference>
<dbReference type="AlphaFoldDB" id="A0A7W7FVT9"/>
<gene>
    <name evidence="3" type="ORF">HNR67_006944</name>
</gene>
<keyword evidence="1" id="KW-0472">Membrane</keyword>
<evidence type="ECO:0000313" key="3">
    <source>
        <dbReference type="EMBL" id="MBB4680826.1"/>
    </source>
</evidence>
<accession>A0A7W7FVT9</accession>
<comment type="caution">
    <text evidence="3">The sequence shown here is derived from an EMBL/GenBank/DDBJ whole genome shotgun (WGS) entry which is preliminary data.</text>
</comment>
<name>A0A7W7FVT9_9PSEU</name>
<dbReference type="InterPro" id="IPR003675">
    <property type="entry name" value="Rce1/LyrA-like_dom"/>
</dbReference>
<evidence type="ECO:0000259" key="2">
    <source>
        <dbReference type="Pfam" id="PF02517"/>
    </source>
</evidence>